<evidence type="ECO:0000256" key="6">
    <source>
        <dbReference type="ARBA" id="ARBA00023002"/>
    </source>
</evidence>
<evidence type="ECO:0000256" key="13">
    <source>
        <dbReference type="NCBIfam" id="TIGR00036"/>
    </source>
</evidence>
<dbReference type="NCBIfam" id="TIGR00036">
    <property type="entry name" value="dapB"/>
    <property type="match status" value="1"/>
</dbReference>
<evidence type="ECO:0000256" key="14">
    <source>
        <dbReference type="SAM" id="MobiDB-lite"/>
    </source>
</evidence>
<comment type="caution">
    <text evidence="17">The sequence shown here is derived from an EMBL/GenBank/DDBJ whole genome shotgun (WGS) entry which is preliminary data.</text>
</comment>
<dbReference type="Pfam" id="PF01113">
    <property type="entry name" value="DapB_N"/>
    <property type="match status" value="1"/>
</dbReference>
<dbReference type="InterPro" id="IPR022664">
    <property type="entry name" value="DapB_N_CS"/>
</dbReference>
<dbReference type="InterPro" id="IPR000846">
    <property type="entry name" value="DapB_N"/>
</dbReference>
<evidence type="ECO:0000256" key="9">
    <source>
        <dbReference type="ARBA" id="ARBA00037922"/>
    </source>
</evidence>
<evidence type="ECO:0000256" key="4">
    <source>
        <dbReference type="ARBA" id="ARBA00022857"/>
    </source>
</evidence>
<evidence type="ECO:0000256" key="5">
    <source>
        <dbReference type="ARBA" id="ARBA00022915"/>
    </source>
</evidence>
<dbReference type="Gene3D" id="3.40.50.720">
    <property type="entry name" value="NAD(P)-binding Rossmann-like Domain"/>
    <property type="match status" value="1"/>
</dbReference>
<dbReference type="SUPFAM" id="SSF51735">
    <property type="entry name" value="NAD(P)-binding Rossmann-fold domains"/>
    <property type="match status" value="1"/>
</dbReference>
<evidence type="ECO:0000259" key="16">
    <source>
        <dbReference type="Pfam" id="PF05173"/>
    </source>
</evidence>
<comment type="catalytic activity">
    <reaction evidence="12">
        <text>(S)-2,3,4,5-tetrahydrodipicolinate + NAD(+) + H2O = (2S,4S)-4-hydroxy-2,3,4,5-tetrahydrodipicolinate + NADH + H(+)</text>
        <dbReference type="Rhea" id="RHEA:35323"/>
        <dbReference type="ChEBI" id="CHEBI:15377"/>
        <dbReference type="ChEBI" id="CHEBI:15378"/>
        <dbReference type="ChEBI" id="CHEBI:16845"/>
        <dbReference type="ChEBI" id="CHEBI:57540"/>
        <dbReference type="ChEBI" id="CHEBI:57945"/>
        <dbReference type="ChEBI" id="CHEBI:67139"/>
        <dbReference type="EC" id="1.17.1.8"/>
    </reaction>
</comment>
<keyword evidence="2" id="KW-0963">Cytoplasm</keyword>
<evidence type="ECO:0000313" key="17">
    <source>
        <dbReference type="EMBL" id="MBD3943674.1"/>
    </source>
</evidence>
<evidence type="ECO:0000256" key="11">
    <source>
        <dbReference type="ARBA" id="ARBA00049080"/>
    </source>
</evidence>
<dbReference type="Gene3D" id="3.30.360.10">
    <property type="entry name" value="Dihydrodipicolinate Reductase, domain 2"/>
    <property type="match status" value="1"/>
</dbReference>
<keyword evidence="18" id="KW-1185">Reference proteome</keyword>
<dbReference type="InterPro" id="IPR036291">
    <property type="entry name" value="NAD(P)-bd_dom_sf"/>
</dbReference>
<keyword evidence="8" id="KW-0457">Lysine biosynthesis</keyword>
<evidence type="ECO:0000256" key="2">
    <source>
        <dbReference type="ARBA" id="ARBA00022490"/>
    </source>
</evidence>
<keyword evidence="4" id="KW-0521">NADP</keyword>
<dbReference type="SUPFAM" id="SSF55347">
    <property type="entry name" value="Glyceraldehyde-3-phosphate dehydrogenase-like, C-terminal domain"/>
    <property type="match status" value="1"/>
</dbReference>
<dbReference type="InterPro" id="IPR022663">
    <property type="entry name" value="DapB_C"/>
</dbReference>
<comment type="pathway">
    <text evidence="9">Amino-acid biosynthesis; L-lysine biosynthesis via DAP pathway; (S)-tetrahydrodipicolinate from L-aspartate: step 4/4.</text>
</comment>
<sequence>MTTRVAIVGGTGKLGGIIRDVVEAEPGFEISAVLTSRSELSDLDGADLVVDASTPAVSIDVVRAAIERGVNVLIGTSGWSAERIALVRPLVEAAGTGAVFIPNFSLGSVLGSALAAAAAPFFPSIEIVEAHRETKIDSPSGTAVRTAELIAAARDAVGPVESPHVDQRARGQQVASVPIHSLRRPGVVARQETILSGAGESLMIVHDTVEPAQAYAAGIRLALAAARDAKGVTVGLDSLIDIGIGRPAASADEAPVDEGGVPGQVARAGGPFSNDPSSNDPFSNDR</sequence>
<dbReference type="PROSITE" id="PS01298">
    <property type="entry name" value="DAPB"/>
    <property type="match status" value="1"/>
</dbReference>
<feature type="domain" description="Dihydrodipicolinate reductase C-terminal" evidence="16">
    <location>
        <begin position="112"/>
        <end position="236"/>
    </location>
</feature>
<dbReference type="GO" id="GO:0008839">
    <property type="term" value="F:4-hydroxy-tetrahydrodipicolinate reductase"/>
    <property type="evidence" value="ECO:0007669"/>
    <property type="project" value="UniProtKB-EC"/>
</dbReference>
<evidence type="ECO:0000256" key="3">
    <source>
        <dbReference type="ARBA" id="ARBA00022605"/>
    </source>
</evidence>
<protein>
    <recommendedName>
        <fullName evidence="10 13">4-hydroxy-tetrahydrodipicolinate reductase</fullName>
        <ecNumber evidence="10 13">1.17.1.8</ecNumber>
    </recommendedName>
</protein>
<dbReference type="PANTHER" id="PTHR20836">
    <property type="entry name" value="DIHYDRODIPICOLINATE REDUCTASE"/>
    <property type="match status" value="1"/>
</dbReference>
<dbReference type="RefSeq" id="WP_191173273.1">
    <property type="nucleotide sequence ID" value="NZ_JACXZS010000015.1"/>
</dbReference>
<dbReference type="Proteomes" id="UP000598426">
    <property type="component" value="Unassembled WGS sequence"/>
</dbReference>
<keyword evidence="5" id="KW-0220">Diaminopimelate biosynthesis</keyword>
<name>A0ABR8NSR5_9MICO</name>
<gene>
    <name evidence="17" type="primary">dapB</name>
    <name evidence="17" type="ORF">IF188_18440</name>
</gene>
<dbReference type="InterPro" id="IPR023940">
    <property type="entry name" value="DHDPR_bac"/>
</dbReference>
<proteinExistence type="inferred from homology"/>
<evidence type="ECO:0000256" key="8">
    <source>
        <dbReference type="ARBA" id="ARBA00023154"/>
    </source>
</evidence>
<keyword evidence="6 17" id="KW-0560">Oxidoreductase</keyword>
<dbReference type="EC" id="1.17.1.8" evidence="10 13"/>
<feature type="region of interest" description="Disordered" evidence="14">
    <location>
        <begin position="250"/>
        <end position="286"/>
    </location>
</feature>
<keyword evidence="3" id="KW-0028">Amino-acid biosynthesis</keyword>
<dbReference type="Pfam" id="PF05173">
    <property type="entry name" value="DapB_C"/>
    <property type="match status" value="1"/>
</dbReference>
<dbReference type="CDD" id="cd02274">
    <property type="entry name" value="DHDPR_N"/>
    <property type="match status" value="1"/>
</dbReference>
<feature type="domain" description="Dihydrodipicolinate reductase N-terminal" evidence="15">
    <location>
        <begin position="4"/>
        <end position="104"/>
    </location>
</feature>
<keyword evidence="7" id="KW-0520">NAD</keyword>
<dbReference type="PANTHER" id="PTHR20836:SF0">
    <property type="entry name" value="4-HYDROXY-TETRAHYDRODIPICOLINATE REDUCTASE 1, CHLOROPLASTIC-RELATED"/>
    <property type="match status" value="1"/>
</dbReference>
<feature type="compositionally biased region" description="Low complexity" evidence="14">
    <location>
        <begin position="271"/>
        <end position="286"/>
    </location>
</feature>
<accession>A0ABR8NSR5</accession>
<dbReference type="PIRSF" id="PIRSF000161">
    <property type="entry name" value="DHPR"/>
    <property type="match status" value="1"/>
</dbReference>
<evidence type="ECO:0000256" key="7">
    <source>
        <dbReference type="ARBA" id="ARBA00023027"/>
    </source>
</evidence>
<dbReference type="EMBL" id="JACXZS010000015">
    <property type="protein sequence ID" value="MBD3943674.1"/>
    <property type="molecule type" value="Genomic_DNA"/>
</dbReference>
<comment type="catalytic activity">
    <reaction evidence="11">
        <text>(S)-2,3,4,5-tetrahydrodipicolinate + NADP(+) + H2O = (2S,4S)-4-hydroxy-2,3,4,5-tetrahydrodipicolinate + NADPH + H(+)</text>
        <dbReference type="Rhea" id="RHEA:35331"/>
        <dbReference type="ChEBI" id="CHEBI:15377"/>
        <dbReference type="ChEBI" id="CHEBI:15378"/>
        <dbReference type="ChEBI" id="CHEBI:16845"/>
        <dbReference type="ChEBI" id="CHEBI:57783"/>
        <dbReference type="ChEBI" id="CHEBI:58349"/>
        <dbReference type="ChEBI" id="CHEBI:67139"/>
        <dbReference type="EC" id="1.17.1.8"/>
    </reaction>
</comment>
<evidence type="ECO:0000256" key="1">
    <source>
        <dbReference type="ARBA" id="ARBA00006642"/>
    </source>
</evidence>
<evidence type="ECO:0000256" key="12">
    <source>
        <dbReference type="ARBA" id="ARBA00049396"/>
    </source>
</evidence>
<comment type="similarity">
    <text evidence="1">Belongs to the DapB family.</text>
</comment>
<evidence type="ECO:0000256" key="10">
    <source>
        <dbReference type="ARBA" id="ARBA00038983"/>
    </source>
</evidence>
<evidence type="ECO:0000259" key="15">
    <source>
        <dbReference type="Pfam" id="PF01113"/>
    </source>
</evidence>
<organism evidence="17 18">
    <name type="scientific">Microbacterium helvum</name>
    <dbReference type="NCBI Taxonomy" id="2773713"/>
    <lineage>
        <taxon>Bacteria</taxon>
        <taxon>Bacillati</taxon>
        <taxon>Actinomycetota</taxon>
        <taxon>Actinomycetes</taxon>
        <taxon>Micrococcales</taxon>
        <taxon>Microbacteriaceae</taxon>
        <taxon>Microbacterium</taxon>
    </lineage>
</organism>
<evidence type="ECO:0000313" key="18">
    <source>
        <dbReference type="Proteomes" id="UP000598426"/>
    </source>
</evidence>
<reference evidence="17 18" key="1">
    <citation type="submission" date="2020-09" db="EMBL/GenBank/DDBJ databases">
        <title>Isolation and identification of active actinomycetes.</title>
        <authorList>
            <person name="Li X."/>
        </authorList>
    </citation>
    <scope>NUCLEOTIDE SEQUENCE [LARGE SCALE GENOMIC DNA]</scope>
    <source>
        <strain evidence="17 18">NEAU-LLC</strain>
    </source>
</reference>